<evidence type="ECO:0000256" key="1">
    <source>
        <dbReference type="SAM" id="MobiDB-lite"/>
    </source>
</evidence>
<evidence type="ECO:0000313" key="2">
    <source>
        <dbReference type="EMBL" id="EKE73270.1"/>
    </source>
</evidence>
<dbReference type="Proteomes" id="UP000006762">
    <property type="component" value="Unassembled WGS sequence"/>
</dbReference>
<evidence type="ECO:0000313" key="3">
    <source>
        <dbReference type="Proteomes" id="UP000006762"/>
    </source>
</evidence>
<accession>K2K789</accession>
<organism evidence="2 3">
    <name type="scientific">Celeribacter baekdonensis B30</name>
    <dbReference type="NCBI Taxonomy" id="1208323"/>
    <lineage>
        <taxon>Bacteria</taxon>
        <taxon>Pseudomonadati</taxon>
        <taxon>Pseudomonadota</taxon>
        <taxon>Alphaproteobacteria</taxon>
        <taxon>Rhodobacterales</taxon>
        <taxon>Roseobacteraceae</taxon>
        <taxon>Celeribacter</taxon>
    </lineage>
</organism>
<comment type="caution">
    <text evidence="2">The sequence shown here is derived from an EMBL/GenBank/DDBJ whole genome shotgun (WGS) entry which is preliminary data.</text>
</comment>
<gene>
    <name evidence="2" type="ORF">B30_04387</name>
</gene>
<name>K2K789_9RHOB</name>
<reference evidence="2 3" key="1">
    <citation type="submission" date="2012-09" db="EMBL/GenBank/DDBJ databases">
        <title>Celeribacter baekdonensis B30 Genome Sequencing.</title>
        <authorList>
            <person name="Wang W."/>
        </authorList>
    </citation>
    <scope>NUCLEOTIDE SEQUENCE [LARGE SCALE GENOMIC DNA]</scope>
    <source>
        <strain evidence="2 3">B30</strain>
    </source>
</reference>
<feature type="compositionally biased region" description="Polar residues" evidence="1">
    <location>
        <begin position="179"/>
        <end position="191"/>
    </location>
</feature>
<feature type="region of interest" description="Disordered" evidence="1">
    <location>
        <begin position="179"/>
        <end position="204"/>
    </location>
</feature>
<sequence length="363" mass="39223">MDELATVRAHIERLRNREAELCDEIRSFATQTGGMRVCGTSRDAVIEQRRPRRVDLGKLPKEVFLDPSLLIEQAETVVLIWPKTTAAAVPSALPAPVSHLDPALTDTPEARPSDGPVDVPPEQRADSMDFPEITDDLPQEQVFKTEEMDVGFGGLEETSDDRLIDDRLIEVSIASEPATTARGSVTPSPTEMRTIGAPVNEGDPIGDMLDLSDRFEAVDSPEDINVAAPDLPPFARDAPAPRPEEKITVTSEDPFGLKDAPQTPSSPTYLDVTADGAPECETPRDLRPTTHAHLQPMAGLHEEEIAQALADADAPLDPVTLSEALSEAQRLETEMDLQVELGKFDLSDDLPAAFATSRAISGG</sequence>
<dbReference type="STRING" id="1208323.B30_04387"/>
<dbReference type="EMBL" id="AMRK01000002">
    <property type="protein sequence ID" value="EKE73270.1"/>
    <property type="molecule type" value="Genomic_DNA"/>
</dbReference>
<protein>
    <submittedName>
        <fullName evidence="2">Uncharacterized protein</fullName>
    </submittedName>
</protein>
<keyword evidence="3" id="KW-1185">Reference proteome</keyword>
<dbReference type="PATRIC" id="fig|1208323.3.peg.903"/>
<proteinExistence type="predicted"/>
<dbReference type="AlphaFoldDB" id="K2K789"/>
<feature type="region of interest" description="Disordered" evidence="1">
    <location>
        <begin position="95"/>
        <end position="120"/>
    </location>
</feature>